<feature type="region of interest" description="Disordered" evidence="1">
    <location>
        <begin position="129"/>
        <end position="152"/>
    </location>
</feature>
<evidence type="ECO:0000313" key="3">
    <source>
        <dbReference type="Proteomes" id="UP000076761"/>
    </source>
</evidence>
<gene>
    <name evidence="2" type="ORF">NEOLEDRAFT_959</name>
</gene>
<evidence type="ECO:0000313" key="2">
    <source>
        <dbReference type="EMBL" id="KZT30337.1"/>
    </source>
</evidence>
<reference evidence="2 3" key="1">
    <citation type="journal article" date="2016" name="Mol. Biol. Evol.">
        <title>Comparative Genomics of Early-Diverging Mushroom-Forming Fungi Provides Insights into the Origins of Lignocellulose Decay Capabilities.</title>
        <authorList>
            <person name="Nagy L.G."/>
            <person name="Riley R."/>
            <person name="Tritt A."/>
            <person name="Adam C."/>
            <person name="Daum C."/>
            <person name="Floudas D."/>
            <person name="Sun H."/>
            <person name="Yadav J.S."/>
            <person name="Pangilinan J."/>
            <person name="Larsson K.H."/>
            <person name="Matsuura K."/>
            <person name="Barry K."/>
            <person name="Labutti K."/>
            <person name="Kuo R."/>
            <person name="Ohm R.A."/>
            <person name="Bhattacharya S.S."/>
            <person name="Shirouzu T."/>
            <person name="Yoshinaga Y."/>
            <person name="Martin F.M."/>
            <person name="Grigoriev I.V."/>
            <person name="Hibbett D.S."/>
        </authorList>
    </citation>
    <scope>NUCLEOTIDE SEQUENCE [LARGE SCALE GENOMIC DNA]</scope>
    <source>
        <strain evidence="2 3">HHB14362 ss-1</strain>
    </source>
</reference>
<feature type="compositionally biased region" description="Low complexity" evidence="1">
    <location>
        <begin position="138"/>
        <end position="152"/>
    </location>
</feature>
<name>A0A165VXC7_9AGAM</name>
<sequence>MTALIRIHVQHAKHYQSFPASNHESCISGYPPRRSASRIRTPCLSTSHAHLKCLGFRECHGSITCGAPYLRQLILWPSISATFRPARVHKDYTLQGLVMLRFQGTDRTIDQNNNSFNLLVTIISGPGDPPEVEHPCNRYPQPRYQPQPTLRL</sequence>
<proteinExistence type="predicted"/>
<dbReference type="AlphaFoldDB" id="A0A165VXC7"/>
<keyword evidence="3" id="KW-1185">Reference proteome</keyword>
<evidence type="ECO:0000256" key="1">
    <source>
        <dbReference type="SAM" id="MobiDB-lite"/>
    </source>
</evidence>
<dbReference type="Proteomes" id="UP000076761">
    <property type="component" value="Unassembled WGS sequence"/>
</dbReference>
<dbReference type="EMBL" id="KV425551">
    <property type="protein sequence ID" value="KZT30337.1"/>
    <property type="molecule type" value="Genomic_DNA"/>
</dbReference>
<protein>
    <submittedName>
        <fullName evidence="2">Uncharacterized protein</fullName>
    </submittedName>
</protein>
<dbReference type="InParanoid" id="A0A165VXC7"/>
<accession>A0A165VXC7</accession>
<organism evidence="2 3">
    <name type="scientific">Neolentinus lepideus HHB14362 ss-1</name>
    <dbReference type="NCBI Taxonomy" id="1314782"/>
    <lineage>
        <taxon>Eukaryota</taxon>
        <taxon>Fungi</taxon>
        <taxon>Dikarya</taxon>
        <taxon>Basidiomycota</taxon>
        <taxon>Agaricomycotina</taxon>
        <taxon>Agaricomycetes</taxon>
        <taxon>Gloeophyllales</taxon>
        <taxon>Gloeophyllaceae</taxon>
        <taxon>Neolentinus</taxon>
    </lineage>
</organism>